<comment type="caution">
    <text evidence="1">The sequence shown here is derived from an EMBL/GenBank/DDBJ whole genome shotgun (WGS) entry which is preliminary data.</text>
</comment>
<dbReference type="EMBL" id="JARKIF010000002">
    <property type="protein sequence ID" value="KAJ7646492.1"/>
    <property type="molecule type" value="Genomic_DNA"/>
</dbReference>
<evidence type="ECO:0000313" key="1">
    <source>
        <dbReference type="EMBL" id="KAJ7646492.1"/>
    </source>
</evidence>
<accession>A0AAD7CE22</accession>
<dbReference type="AlphaFoldDB" id="A0AAD7CE22"/>
<evidence type="ECO:0000313" key="2">
    <source>
        <dbReference type="Proteomes" id="UP001221142"/>
    </source>
</evidence>
<dbReference type="Proteomes" id="UP001221142">
    <property type="component" value="Unassembled WGS sequence"/>
</dbReference>
<organism evidence="1 2">
    <name type="scientific">Roridomyces roridus</name>
    <dbReference type="NCBI Taxonomy" id="1738132"/>
    <lineage>
        <taxon>Eukaryota</taxon>
        <taxon>Fungi</taxon>
        <taxon>Dikarya</taxon>
        <taxon>Basidiomycota</taxon>
        <taxon>Agaricomycotina</taxon>
        <taxon>Agaricomycetes</taxon>
        <taxon>Agaricomycetidae</taxon>
        <taxon>Agaricales</taxon>
        <taxon>Marasmiineae</taxon>
        <taxon>Mycenaceae</taxon>
        <taxon>Roridomyces</taxon>
    </lineage>
</organism>
<evidence type="ECO:0008006" key="3">
    <source>
        <dbReference type="Google" id="ProtNLM"/>
    </source>
</evidence>
<proteinExistence type="predicted"/>
<keyword evidence="2" id="KW-1185">Reference proteome</keyword>
<name>A0AAD7CE22_9AGAR</name>
<gene>
    <name evidence="1" type="ORF">FB45DRAFT_890599</name>
</gene>
<dbReference type="Gene3D" id="3.80.10.10">
    <property type="entry name" value="Ribonuclease Inhibitor"/>
    <property type="match status" value="1"/>
</dbReference>
<dbReference type="SUPFAM" id="SSF52047">
    <property type="entry name" value="RNI-like"/>
    <property type="match status" value="1"/>
</dbReference>
<sequence>MELCSSYRAELLQSILAHKSIVAPVRRLPNELLVEIFKLAARDAFRHPWSLPWSQPPWTLPRVCRRWAAVSLGTASLWSRVLLNLDVVGVGQGTIMMTELLHKRSESTPLKLQICEYYEGETRGVLDVLLAHCERWQYVHLYLTGGSSMLFEIATIRGRLPILNKLKIDAELYPDDPESLAEFRDIFATAPNLTAVYAMFEDSESELCRPPFEFPWSQLTTLSIGFYCGEDALPILPQLSTIVNLRVHLGFVDALATQSPITLPDLRMLEIEANYSLYRHSLLSCLTTPLLEHLVVQQEANKDAILSFMTRSGCKLKSFHFIHEEICLEDVLSLVHEMPYLGELKIGDFAAGEASHTPVSITRALHTHWLGVRDKAGGLPLSVCIADKDYRPIDQEVASIMEKDGLFIKMSADWQSDSLVNAKFDPRYSVM</sequence>
<protein>
    <recommendedName>
        <fullName evidence="3">F-box domain-containing protein</fullName>
    </recommendedName>
</protein>
<dbReference type="InterPro" id="IPR032675">
    <property type="entry name" value="LRR_dom_sf"/>
</dbReference>
<reference evidence="1" key="1">
    <citation type="submission" date="2023-03" db="EMBL/GenBank/DDBJ databases">
        <title>Massive genome expansion in bonnet fungi (Mycena s.s.) driven by repeated elements and novel gene families across ecological guilds.</title>
        <authorList>
            <consortium name="Lawrence Berkeley National Laboratory"/>
            <person name="Harder C.B."/>
            <person name="Miyauchi S."/>
            <person name="Viragh M."/>
            <person name="Kuo A."/>
            <person name="Thoen E."/>
            <person name="Andreopoulos B."/>
            <person name="Lu D."/>
            <person name="Skrede I."/>
            <person name="Drula E."/>
            <person name="Henrissat B."/>
            <person name="Morin E."/>
            <person name="Kohler A."/>
            <person name="Barry K."/>
            <person name="LaButti K."/>
            <person name="Morin E."/>
            <person name="Salamov A."/>
            <person name="Lipzen A."/>
            <person name="Mereny Z."/>
            <person name="Hegedus B."/>
            <person name="Baldrian P."/>
            <person name="Stursova M."/>
            <person name="Weitz H."/>
            <person name="Taylor A."/>
            <person name="Grigoriev I.V."/>
            <person name="Nagy L.G."/>
            <person name="Martin F."/>
            <person name="Kauserud H."/>
        </authorList>
    </citation>
    <scope>NUCLEOTIDE SEQUENCE</scope>
    <source>
        <strain evidence="1">9284</strain>
    </source>
</reference>